<gene>
    <name evidence="1" type="ORF">BPOR_0076g00080</name>
</gene>
<keyword evidence="2" id="KW-1185">Reference proteome</keyword>
<accession>A0A4Z1L044</accession>
<dbReference type="Proteomes" id="UP000297280">
    <property type="component" value="Unassembled WGS sequence"/>
</dbReference>
<proteinExistence type="predicted"/>
<evidence type="ECO:0000313" key="1">
    <source>
        <dbReference type="EMBL" id="TGO90158.1"/>
    </source>
</evidence>
<name>A0A4Z1L044_9HELO</name>
<reference evidence="1 2" key="1">
    <citation type="submission" date="2017-12" db="EMBL/GenBank/DDBJ databases">
        <title>Comparative genomics of Botrytis spp.</title>
        <authorList>
            <person name="Valero-Jimenez C.A."/>
            <person name="Tapia P."/>
            <person name="Veloso J."/>
            <person name="Silva-Moreno E."/>
            <person name="Staats M."/>
            <person name="Valdes J.H."/>
            <person name="Van Kan J.A.L."/>
        </authorList>
    </citation>
    <scope>NUCLEOTIDE SEQUENCE [LARGE SCALE GENOMIC DNA]</scope>
    <source>
        <strain evidence="1 2">MUCL3349</strain>
    </source>
</reference>
<organism evidence="1 2">
    <name type="scientific">Botrytis porri</name>
    <dbReference type="NCBI Taxonomy" id="87229"/>
    <lineage>
        <taxon>Eukaryota</taxon>
        <taxon>Fungi</taxon>
        <taxon>Dikarya</taxon>
        <taxon>Ascomycota</taxon>
        <taxon>Pezizomycotina</taxon>
        <taxon>Leotiomycetes</taxon>
        <taxon>Helotiales</taxon>
        <taxon>Sclerotiniaceae</taxon>
        <taxon>Botrytis</taxon>
    </lineage>
</organism>
<protein>
    <submittedName>
        <fullName evidence="1">Uncharacterized protein</fullName>
    </submittedName>
</protein>
<dbReference type="EMBL" id="PQXO01000076">
    <property type="protein sequence ID" value="TGO90158.1"/>
    <property type="molecule type" value="Genomic_DNA"/>
</dbReference>
<sequence>MGLQTFSDVFDYLQQKTSSSIGVKAKGDSIQSGITHASPYLEIQHSEGVSSEILSTLWCYSYQVDTGVGIDLELIPFSRGDMTGSQKLAQTTPEPVRNWIPKTIWPELNSGIFDAASTEQTLQRLQQYGYVQDFSYSLRMLRQEEREELISYKVLPPLDSLQYS</sequence>
<comment type="caution">
    <text evidence="1">The sequence shown here is derived from an EMBL/GenBank/DDBJ whole genome shotgun (WGS) entry which is preliminary data.</text>
</comment>
<dbReference type="AlphaFoldDB" id="A0A4Z1L044"/>
<evidence type="ECO:0000313" key="2">
    <source>
        <dbReference type="Proteomes" id="UP000297280"/>
    </source>
</evidence>